<protein>
    <submittedName>
        <fullName evidence="1">Uncharacterized protein</fullName>
    </submittedName>
</protein>
<evidence type="ECO:0000313" key="1">
    <source>
        <dbReference type="EMBL" id="USQ14796.1"/>
    </source>
</evidence>
<keyword evidence="2" id="KW-1185">Reference proteome</keyword>
<evidence type="ECO:0000313" key="2">
    <source>
        <dbReference type="Proteomes" id="UP001057474"/>
    </source>
</evidence>
<accession>A0ABY4YBI3</accession>
<proteinExistence type="predicted"/>
<reference evidence="1" key="1">
    <citation type="submission" date="2021-03" db="EMBL/GenBank/DDBJ databases">
        <title>Legionella lytica PCM 2298.</title>
        <authorList>
            <person name="Koper P."/>
        </authorList>
    </citation>
    <scope>NUCLEOTIDE SEQUENCE</scope>
    <source>
        <strain evidence="1">PCM 2298</strain>
    </source>
</reference>
<sequence length="477" mass="54034">MFHRPSLPQDLGSLLFVLRTYWQSAANSPFMLPREKERAQNIANFIISCTSDELFLKKLANPKFLGLIELYTLCKSTYALTEEQKATYQSMIQIIDTRINAISEPISIFEQVLSLVRTLSAQDANIDEAVFYVDFLIKLQTCADDKEFAAMINNNLLSSWELEVLQRLEFIAERAIDKQESAQFRQLIGSKASPLPLLNNSIGSQLASNSSVLSQLKHHIAVQLQKEVPDYQFEMIFELAAVFSELQDDAALINFLKGKATDDERFVLGSIPIEGNSPEFYEFKNLVFPTVPQMSEFKEATPEDHLSIEDSFTSMAVRKAEGLIEEMKINALPSVEIAPSETRKKVSLIYLFRQYLKIELSVKIKLESIVEDNQFFDLLSKNTFNLSLIELMELDACIQKYKTFLSEELVTDFSKNLASAMDFAITLNAASSSISGSIPVFEDHDDDYFWSEDDIELLDDDVEEDGEESLSCSSSMK</sequence>
<dbReference type="Proteomes" id="UP001057474">
    <property type="component" value="Chromosome"/>
</dbReference>
<dbReference type="EMBL" id="CP071527">
    <property type="protein sequence ID" value="USQ14796.1"/>
    <property type="molecule type" value="Genomic_DNA"/>
</dbReference>
<name>A0ABY4YBI3_9GAMM</name>
<dbReference type="RefSeq" id="WP_252581594.1">
    <property type="nucleotide sequence ID" value="NZ_CP071527.1"/>
</dbReference>
<gene>
    <name evidence="1" type="ORF">J2N86_05705</name>
</gene>
<organism evidence="1 2">
    <name type="scientific">Legionella lytica</name>
    <dbReference type="NCBI Taxonomy" id="96232"/>
    <lineage>
        <taxon>Bacteria</taxon>
        <taxon>Pseudomonadati</taxon>
        <taxon>Pseudomonadota</taxon>
        <taxon>Gammaproteobacteria</taxon>
        <taxon>Legionellales</taxon>
        <taxon>Legionellaceae</taxon>
        <taxon>Legionella</taxon>
    </lineage>
</organism>